<dbReference type="STRING" id="857340.A0A086T7P5"/>
<dbReference type="HOGENOM" id="CLU_032886_0_0_1"/>
<keyword evidence="4" id="KW-1185">Reference proteome</keyword>
<evidence type="ECO:0000313" key="3">
    <source>
        <dbReference type="EMBL" id="KFH45377.1"/>
    </source>
</evidence>
<dbReference type="Pfam" id="PF16483">
    <property type="entry name" value="Glyco_hydro_64"/>
    <property type="match status" value="1"/>
</dbReference>
<feature type="signal peptide" evidence="1">
    <location>
        <begin position="1"/>
        <end position="16"/>
    </location>
</feature>
<gene>
    <name evidence="3" type="ORF">ACRE_038440</name>
</gene>
<dbReference type="OrthoDB" id="10058186at2759"/>
<name>A0A086T7P5_HAPC1</name>
<dbReference type="Proteomes" id="UP000029964">
    <property type="component" value="Unassembled WGS sequence"/>
</dbReference>
<dbReference type="InterPro" id="IPR037176">
    <property type="entry name" value="Osmotin/thaumatin-like_sf"/>
</dbReference>
<evidence type="ECO:0000259" key="2">
    <source>
        <dbReference type="PROSITE" id="PS52006"/>
    </source>
</evidence>
<accession>A0A086T7P5</accession>
<dbReference type="AlphaFoldDB" id="A0A086T7P5"/>
<dbReference type="InterPro" id="IPR042517">
    <property type="entry name" value="Glyco_hydro_64_N_2"/>
</dbReference>
<dbReference type="InterPro" id="IPR032477">
    <property type="entry name" value="Glyco_hydro_64"/>
</dbReference>
<dbReference type="PROSITE" id="PS52006">
    <property type="entry name" value="GH64"/>
    <property type="match status" value="1"/>
</dbReference>
<dbReference type="PANTHER" id="PTHR38165:SF1">
    <property type="entry name" value="GLUCANASE B"/>
    <property type="match status" value="1"/>
</dbReference>
<reference evidence="4" key="1">
    <citation type="journal article" date="2014" name="Genome Announc.">
        <title>Genome sequence and annotation of Acremonium chrysogenum, producer of the beta-lactam antibiotic cephalosporin C.</title>
        <authorList>
            <person name="Terfehr D."/>
            <person name="Dahlmann T.A."/>
            <person name="Specht T."/>
            <person name="Zadra I."/>
            <person name="Kuernsteiner H."/>
            <person name="Kueck U."/>
        </authorList>
    </citation>
    <scope>NUCLEOTIDE SEQUENCE [LARGE SCALE GENOMIC DNA]</scope>
    <source>
        <strain evidence="4">ATCC 11550 / CBS 779.69 / DSM 880 / IAM 14645 / JCM 23072 / IMI 49137</strain>
    </source>
</reference>
<sequence length="460" mass="50024">MRAFGFLAALVGTAAAAPFTMDLSPSSSIIRRGPTNPNNQYTRLDMSKPEKVKVREKDLIKGVYHSDKTLSMAKTQIKAPVEQTIKLKLVNNIGGENLNCYISGADSEGKVFFLGEQADLIYPTSGGSAEPVPVEGPIAIKMPPQGETFEITVPIAFSSGRIYFAQGELDFFMVAIDGGDGLVQPSISNLEDPSRNINWGFVEMTLTEEGEIWANISYVDFVGLIMSMTLNNKDNTTQEVIGLPSDAVNTVCEALKAQGDADGKPWGGMCIATEDGTPIRVLSPEDFAEVSDDGFGDYWNQYIDEVWAKYSSEPLTINTQADPGEVKCQVEGDELKCEGDNRGYPKPDIIDIWGCNSGPFSVLEGDNEVHVAVVPRLCAAFNRSTFTVDGGNYQPGPGPDMYYTVDPTNHYSRIIHENEVDGRGYAFPYDDVNPDGNEDAAGLVASRNHEELIFYVGGAQ</sequence>
<comment type="caution">
    <text evidence="3">The sequence shown here is derived from an EMBL/GenBank/DDBJ whole genome shotgun (WGS) entry which is preliminary data.</text>
</comment>
<proteinExistence type="predicted"/>
<dbReference type="PANTHER" id="PTHR38165">
    <property type="match status" value="1"/>
</dbReference>
<feature type="chain" id="PRO_5001815391" evidence="1">
    <location>
        <begin position="17"/>
        <end position="460"/>
    </location>
</feature>
<feature type="domain" description="GH64" evidence="2">
    <location>
        <begin position="82"/>
        <end position="443"/>
    </location>
</feature>
<organism evidence="3 4">
    <name type="scientific">Hapsidospora chrysogenum (strain ATCC 11550 / CBS 779.69 / DSM 880 / IAM 14645 / JCM 23072 / IMI 49137)</name>
    <name type="common">Acremonium chrysogenum</name>
    <dbReference type="NCBI Taxonomy" id="857340"/>
    <lineage>
        <taxon>Eukaryota</taxon>
        <taxon>Fungi</taxon>
        <taxon>Dikarya</taxon>
        <taxon>Ascomycota</taxon>
        <taxon>Pezizomycotina</taxon>
        <taxon>Sordariomycetes</taxon>
        <taxon>Hypocreomycetidae</taxon>
        <taxon>Hypocreales</taxon>
        <taxon>Bionectriaceae</taxon>
        <taxon>Hapsidospora</taxon>
    </lineage>
</organism>
<protein>
    <submittedName>
        <fullName evidence="3">Glucan endo-1,3-beta-glucosidase-like protein</fullName>
    </submittedName>
</protein>
<dbReference type="CDD" id="cd09220">
    <property type="entry name" value="GH64-GluB-like"/>
    <property type="match status" value="1"/>
</dbReference>
<evidence type="ECO:0000256" key="1">
    <source>
        <dbReference type="SAM" id="SignalP"/>
    </source>
</evidence>
<dbReference type="EMBL" id="JPKY01000033">
    <property type="protein sequence ID" value="KFH45377.1"/>
    <property type="molecule type" value="Genomic_DNA"/>
</dbReference>
<evidence type="ECO:0000313" key="4">
    <source>
        <dbReference type="Proteomes" id="UP000029964"/>
    </source>
</evidence>
<dbReference type="Gene3D" id="2.60.110.10">
    <property type="entry name" value="Thaumatin"/>
    <property type="match status" value="1"/>
</dbReference>
<keyword evidence="1" id="KW-0732">Signal</keyword>
<dbReference type="InterPro" id="IPR037398">
    <property type="entry name" value="Glyco_hydro_64_fam"/>
</dbReference>
<dbReference type="Gene3D" id="3.30.920.50">
    <property type="entry name" value="Beta-1,3-glucanase, C-terminal domain"/>
    <property type="match status" value="1"/>
</dbReference>